<accession>A0A0A9D4U1</accession>
<reference evidence="1" key="2">
    <citation type="journal article" date="2015" name="Data Brief">
        <title>Shoot transcriptome of the giant reed, Arundo donax.</title>
        <authorList>
            <person name="Barrero R.A."/>
            <person name="Guerrero F.D."/>
            <person name="Moolhuijzen P."/>
            <person name="Goolsby J.A."/>
            <person name="Tidwell J."/>
            <person name="Bellgard S.E."/>
            <person name="Bellgard M.I."/>
        </authorList>
    </citation>
    <scope>NUCLEOTIDE SEQUENCE</scope>
    <source>
        <tissue evidence="1">Shoot tissue taken approximately 20 cm above the soil surface</tissue>
    </source>
</reference>
<reference evidence="1" key="1">
    <citation type="submission" date="2014-09" db="EMBL/GenBank/DDBJ databases">
        <authorList>
            <person name="Magalhaes I.L.F."/>
            <person name="Oliveira U."/>
            <person name="Santos F.R."/>
            <person name="Vidigal T.H.D.A."/>
            <person name="Brescovit A.D."/>
            <person name="Santos A.J."/>
        </authorList>
    </citation>
    <scope>NUCLEOTIDE SEQUENCE</scope>
    <source>
        <tissue evidence="1">Shoot tissue taken approximately 20 cm above the soil surface</tissue>
    </source>
</reference>
<evidence type="ECO:0000313" key="1">
    <source>
        <dbReference type="EMBL" id="JAD81708.1"/>
    </source>
</evidence>
<organism evidence="1">
    <name type="scientific">Arundo donax</name>
    <name type="common">Giant reed</name>
    <name type="synonym">Donax arundinaceus</name>
    <dbReference type="NCBI Taxonomy" id="35708"/>
    <lineage>
        <taxon>Eukaryota</taxon>
        <taxon>Viridiplantae</taxon>
        <taxon>Streptophyta</taxon>
        <taxon>Embryophyta</taxon>
        <taxon>Tracheophyta</taxon>
        <taxon>Spermatophyta</taxon>
        <taxon>Magnoliopsida</taxon>
        <taxon>Liliopsida</taxon>
        <taxon>Poales</taxon>
        <taxon>Poaceae</taxon>
        <taxon>PACMAD clade</taxon>
        <taxon>Arundinoideae</taxon>
        <taxon>Arundineae</taxon>
        <taxon>Arundo</taxon>
    </lineage>
</organism>
<sequence>MARLRLVRFRPRSPPVHRVNDGGKRMGFTLYRAKLLSGWAELLDAAQTVVLQAGILTPDPMVSMVQKGGPHDRSLIHPPTGCSLDLQAGMIVDYPDASENEAAGPTMEVTETAVDFDMILLF</sequence>
<proteinExistence type="predicted"/>
<dbReference type="EMBL" id="GBRH01216187">
    <property type="protein sequence ID" value="JAD81708.1"/>
    <property type="molecule type" value="Transcribed_RNA"/>
</dbReference>
<name>A0A0A9D4U1_ARUDO</name>
<protein>
    <submittedName>
        <fullName evidence="1">Uncharacterized protein</fullName>
    </submittedName>
</protein>
<dbReference type="AlphaFoldDB" id="A0A0A9D4U1"/>